<sequence length="44" mass="4847">MPADSSLQFGCYASVFLTLNRSFGAGVFLRSQYAKKIPAKGRDF</sequence>
<dbReference type="EMBL" id="CP000554">
    <property type="protein sequence ID" value="ABM79511.1"/>
    <property type="molecule type" value="Genomic_DNA"/>
</dbReference>
<gene>
    <name evidence="1" type="ordered locus">P9303_27811</name>
</gene>
<reference evidence="1 2" key="1">
    <citation type="journal article" date="2007" name="PLoS Genet.">
        <title>Patterns and implications of gene gain and loss in the evolution of Prochlorococcus.</title>
        <authorList>
            <person name="Kettler G.C."/>
            <person name="Martiny A.C."/>
            <person name="Huang K."/>
            <person name="Zucker J."/>
            <person name="Coleman M.L."/>
            <person name="Rodrigue S."/>
            <person name="Chen F."/>
            <person name="Lapidus A."/>
            <person name="Ferriera S."/>
            <person name="Johnson J."/>
            <person name="Steglich C."/>
            <person name="Church G.M."/>
            <person name="Richardson P."/>
            <person name="Chisholm S.W."/>
        </authorList>
    </citation>
    <scope>NUCLEOTIDE SEQUENCE [LARGE SCALE GENOMIC DNA]</scope>
    <source>
        <strain evidence="1 2">MIT 9303</strain>
    </source>
</reference>
<dbReference type="STRING" id="59922.P9303_27811"/>
<dbReference type="HOGENOM" id="CLU_3220617_0_0_3"/>
<dbReference type="Proteomes" id="UP000002274">
    <property type="component" value="Chromosome"/>
</dbReference>
<organism evidence="1 2">
    <name type="scientific">Prochlorococcus marinus (strain MIT 9303)</name>
    <dbReference type="NCBI Taxonomy" id="59922"/>
    <lineage>
        <taxon>Bacteria</taxon>
        <taxon>Bacillati</taxon>
        <taxon>Cyanobacteriota</taxon>
        <taxon>Cyanophyceae</taxon>
        <taxon>Synechococcales</taxon>
        <taxon>Prochlorococcaceae</taxon>
        <taxon>Prochlorococcus</taxon>
    </lineage>
</organism>
<proteinExistence type="predicted"/>
<name>A2CDF1_PROM3</name>
<evidence type="ECO:0000313" key="2">
    <source>
        <dbReference type="Proteomes" id="UP000002274"/>
    </source>
</evidence>
<protein>
    <submittedName>
        <fullName evidence="1">Uncharacterized protein</fullName>
    </submittedName>
</protein>
<accession>A2CDF1</accession>
<dbReference type="AlphaFoldDB" id="A2CDF1"/>
<evidence type="ECO:0000313" key="1">
    <source>
        <dbReference type="EMBL" id="ABM79511.1"/>
    </source>
</evidence>
<dbReference type="KEGG" id="pmf:P9303_27811"/>